<reference evidence="1 2" key="1">
    <citation type="journal article" date="2018" name="Evol. Lett.">
        <title>Horizontal gene cluster transfer increased hallucinogenic mushroom diversity.</title>
        <authorList>
            <person name="Reynolds H.T."/>
            <person name="Vijayakumar V."/>
            <person name="Gluck-Thaler E."/>
            <person name="Korotkin H.B."/>
            <person name="Matheny P.B."/>
            <person name="Slot J.C."/>
        </authorList>
    </citation>
    <scope>NUCLEOTIDE SEQUENCE [LARGE SCALE GENOMIC DNA]</scope>
    <source>
        <strain evidence="1 2">2629</strain>
    </source>
</reference>
<name>A0A409YTS7_9AGAR</name>
<dbReference type="EMBL" id="NHTK01000650">
    <property type="protein sequence ID" value="PPR06437.1"/>
    <property type="molecule type" value="Genomic_DNA"/>
</dbReference>
<sequence length="424" mass="48449">MDSNKYSLNNLQHEATAPHRFLQAMRSRSKGSEYMMTPKSHRIISCPEGDLFLDCRLISGGHILLAIAAYSFHIWDLRAPQPVQVWSIAMEFTYLLMYSVMSAEELRILLPGQVIDDRAELYILTYNHESSNVAMKKIMLGAWPPDQDPIFTVSTNLFCYTYNSILYLCDLEREQVFQWSISVTDNLEIMLDEPSGLLLLISPSKVYCYDLNIKDLMKPESAHTSPQIQPLSPLLPKFVFDIPGSQDILQYTVIDVRRQAIWYHQSHFPRLFDICFSRPHGDWSPQANNSTFYSYKISLPIENGDAGRVEFISRHTPPMHHDYVADLAIYAYRVSCGRIFKTFYESSAPPTCVQVMFWDVEDAGSRDRSSEAYVQVELVFPSPAAWANGDTTISVDPVCGRVCYLADDFSSIAIVDYLDPYVDQ</sequence>
<dbReference type="AlphaFoldDB" id="A0A409YTS7"/>
<organism evidence="1 2">
    <name type="scientific">Panaeolus cyanescens</name>
    <dbReference type="NCBI Taxonomy" id="181874"/>
    <lineage>
        <taxon>Eukaryota</taxon>
        <taxon>Fungi</taxon>
        <taxon>Dikarya</taxon>
        <taxon>Basidiomycota</taxon>
        <taxon>Agaricomycotina</taxon>
        <taxon>Agaricomycetes</taxon>
        <taxon>Agaricomycetidae</taxon>
        <taxon>Agaricales</taxon>
        <taxon>Agaricineae</taxon>
        <taxon>Galeropsidaceae</taxon>
        <taxon>Panaeolus</taxon>
    </lineage>
</organism>
<evidence type="ECO:0000313" key="1">
    <source>
        <dbReference type="EMBL" id="PPR06437.1"/>
    </source>
</evidence>
<dbReference type="InParanoid" id="A0A409YTS7"/>
<accession>A0A409YTS7</accession>
<keyword evidence="2" id="KW-1185">Reference proteome</keyword>
<proteinExistence type="predicted"/>
<dbReference type="Proteomes" id="UP000284842">
    <property type="component" value="Unassembled WGS sequence"/>
</dbReference>
<evidence type="ECO:0000313" key="2">
    <source>
        <dbReference type="Proteomes" id="UP000284842"/>
    </source>
</evidence>
<gene>
    <name evidence="1" type="ORF">CVT24_002528</name>
</gene>
<comment type="caution">
    <text evidence="1">The sequence shown here is derived from an EMBL/GenBank/DDBJ whole genome shotgun (WGS) entry which is preliminary data.</text>
</comment>
<protein>
    <submittedName>
        <fullName evidence="1">Uncharacterized protein</fullName>
    </submittedName>
</protein>